<feature type="transmembrane region" description="Helical" evidence="1">
    <location>
        <begin position="7"/>
        <end position="27"/>
    </location>
</feature>
<dbReference type="STRING" id="1127699.HMPREF9151_00202"/>
<reference evidence="2 3" key="1">
    <citation type="submission" date="2012-05" db="EMBL/GenBank/DDBJ databases">
        <authorList>
            <person name="Weinstock G."/>
            <person name="Sodergren E."/>
            <person name="Lobos E.A."/>
            <person name="Fulton L."/>
            <person name="Fulton R."/>
            <person name="Courtney L."/>
            <person name="Fronick C."/>
            <person name="O'Laughlin M."/>
            <person name="Godfrey J."/>
            <person name="Wilson R.M."/>
            <person name="Miner T."/>
            <person name="Farmer C."/>
            <person name="Delehaunty K."/>
            <person name="Cordes M."/>
            <person name="Minx P."/>
            <person name="Tomlinson C."/>
            <person name="Chen J."/>
            <person name="Wollam A."/>
            <person name="Pepin K.H."/>
            <person name="Bhonagiri V."/>
            <person name="Zhang X."/>
            <person name="Suruliraj S."/>
            <person name="Warren W."/>
            <person name="Mitreva M."/>
            <person name="Mardis E.R."/>
            <person name="Wilson R.K."/>
        </authorList>
    </citation>
    <scope>NUCLEOTIDE SEQUENCE [LARGE SCALE GENOMIC DNA]</scope>
    <source>
        <strain evidence="2 3">F0055</strain>
    </source>
</reference>
<sequence>MLQRKQTLFIFIAIILSVVCMCVPIGYFEPRGMGMNAILYNLWIRDIDNGVNITSSILFVMLLHTCPFGIWAIFKYKNRIFQARLCVINILFLATWYIAYFIYGYYWGYRDYAFKMNFAACLPLISLILYVMARYAILADEKLVRAADRIR</sequence>
<protein>
    <recommendedName>
        <fullName evidence="4">DUF4293 domain-containing protein</fullName>
    </recommendedName>
</protein>
<dbReference type="AlphaFoldDB" id="L1NKJ5"/>
<name>L1NKJ5_9BACT</name>
<dbReference type="RefSeq" id="WP_009162685.1">
    <property type="nucleotide sequence ID" value="NZ_KB291001.1"/>
</dbReference>
<evidence type="ECO:0000313" key="3">
    <source>
        <dbReference type="Proteomes" id="UP000010433"/>
    </source>
</evidence>
<keyword evidence="1" id="KW-0472">Membrane</keyword>
<keyword evidence="1" id="KW-1133">Transmembrane helix</keyword>
<feature type="transmembrane region" description="Helical" evidence="1">
    <location>
        <begin position="86"/>
        <end position="106"/>
    </location>
</feature>
<dbReference type="HOGENOM" id="CLU_132526_1_0_10"/>
<keyword evidence="1" id="KW-0812">Transmembrane</keyword>
<evidence type="ECO:0000313" key="2">
    <source>
        <dbReference type="EMBL" id="EKY03893.1"/>
    </source>
</evidence>
<dbReference type="EMBL" id="AMEP01000020">
    <property type="protein sequence ID" value="EKY03893.1"/>
    <property type="molecule type" value="Genomic_DNA"/>
</dbReference>
<keyword evidence="3" id="KW-1185">Reference proteome</keyword>
<proteinExistence type="predicted"/>
<organism evidence="2 3">
    <name type="scientific">Hoylesella saccharolytica F0055</name>
    <dbReference type="NCBI Taxonomy" id="1127699"/>
    <lineage>
        <taxon>Bacteria</taxon>
        <taxon>Pseudomonadati</taxon>
        <taxon>Bacteroidota</taxon>
        <taxon>Bacteroidia</taxon>
        <taxon>Bacteroidales</taxon>
        <taxon>Prevotellaceae</taxon>
        <taxon>Hoylesella</taxon>
    </lineage>
</organism>
<dbReference type="InterPro" id="IPR025635">
    <property type="entry name" value="DUF4293"/>
</dbReference>
<dbReference type="Proteomes" id="UP000010433">
    <property type="component" value="Unassembled WGS sequence"/>
</dbReference>
<evidence type="ECO:0000256" key="1">
    <source>
        <dbReference type="SAM" id="Phobius"/>
    </source>
</evidence>
<feature type="transmembrane region" description="Helical" evidence="1">
    <location>
        <begin position="112"/>
        <end position="133"/>
    </location>
</feature>
<feature type="transmembrane region" description="Helical" evidence="1">
    <location>
        <begin position="53"/>
        <end position="74"/>
    </location>
</feature>
<evidence type="ECO:0008006" key="4">
    <source>
        <dbReference type="Google" id="ProtNLM"/>
    </source>
</evidence>
<dbReference type="Pfam" id="PF14126">
    <property type="entry name" value="DUF4293"/>
    <property type="match status" value="1"/>
</dbReference>
<gene>
    <name evidence="2" type="ORF">HMPREF9151_00202</name>
</gene>
<comment type="caution">
    <text evidence="2">The sequence shown here is derived from an EMBL/GenBank/DDBJ whole genome shotgun (WGS) entry which is preliminary data.</text>
</comment>
<accession>L1NKJ5</accession>
<dbReference type="OrthoDB" id="594989at2"/>